<proteinExistence type="predicted"/>
<keyword evidence="1" id="KW-1133">Transmembrane helix</keyword>
<keyword evidence="1" id="KW-0472">Membrane</keyword>
<dbReference type="HOGENOM" id="CLU_2903305_0_0_6"/>
<sequence>MSISEIMTILIFFPMSNHRNFKIFYLGLIWQYHYNDFPALLSYTCFIGVVSSVLPLLLAVRL</sequence>
<reference evidence="2" key="1">
    <citation type="submission" date="2013-07" db="EMBL/GenBank/DDBJ databases">
        <title>Sub-species coevolution in mutualistic symbiosis.</title>
        <authorList>
            <person name="Murfin K."/>
            <person name="Klassen J."/>
            <person name="Lee M."/>
            <person name="Forst S."/>
            <person name="Stock P."/>
            <person name="Goodrich-Blair H."/>
        </authorList>
    </citation>
    <scope>NUCLEOTIDE SEQUENCE [LARGE SCALE GENOMIC DNA]</scope>
    <source>
        <strain evidence="2">Feltiae Moldova</strain>
    </source>
</reference>
<feature type="transmembrane region" description="Helical" evidence="1">
    <location>
        <begin position="40"/>
        <end position="60"/>
    </location>
</feature>
<keyword evidence="1" id="KW-0812">Transmembrane</keyword>
<organism evidence="2">
    <name type="scientific">Xenorhabdus bovienii str. feltiae Moldova</name>
    <dbReference type="NCBI Taxonomy" id="1398200"/>
    <lineage>
        <taxon>Bacteria</taxon>
        <taxon>Pseudomonadati</taxon>
        <taxon>Pseudomonadota</taxon>
        <taxon>Gammaproteobacteria</taxon>
        <taxon>Enterobacterales</taxon>
        <taxon>Morganellaceae</taxon>
        <taxon>Xenorhabdus</taxon>
    </lineage>
</organism>
<evidence type="ECO:0000313" key="2">
    <source>
        <dbReference type="EMBL" id="CDH02036.1"/>
    </source>
</evidence>
<dbReference type="EMBL" id="CBSV010000161">
    <property type="protein sequence ID" value="CDH02036.1"/>
    <property type="molecule type" value="Genomic_DNA"/>
</dbReference>
<dbReference type="Proteomes" id="UP000028487">
    <property type="component" value="Unassembled WGS sequence"/>
</dbReference>
<gene>
    <name evidence="2" type="ORF">XBFM1_2430003</name>
</gene>
<dbReference type="AlphaFoldDB" id="A0A077NWK0"/>
<name>A0A077NWK0_XENBV</name>
<protein>
    <submittedName>
        <fullName evidence="2">Uncharacterized protein</fullName>
    </submittedName>
</protein>
<comment type="caution">
    <text evidence="2">The sequence shown here is derived from an EMBL/GenBank/DDBJ whole genome shotgun (WGS) entry which is preliminary data.</text>
</comment>
<accession>A0A077NWK0</accession>
<evidence type="ECO:0000256" key="1">
    <source>
        <dbReference type="SAM" id="Phobius"/>
    </source>
</evidence>